<accession>B9M019</accession>
<sequence length="353" mass="39851">MQQYDVVIAGSGPAGSTCAKALKDEGFSVLVLEKEILPRHKTCSGVLFGQTQELIRAYFGTHVPAEVYCGNKFVEADDIREWDDEQGYIPYTWEIDKDGRKFSRTYHNIWRDKFDKWLLDQSGAEYRDGAKVKAFDAGGSTVDVHVHMSRTNESAVFKCEYFVGADGNDSTVRRLLHAQNPEYAQRHKLASYQSYYKVKSLGSLKPNGWTVFLRQEIGDYILCVHQKDEYLVMHVGGMDGRNLRQSMEKFKELLSGRFGVSFGEHWRDEGCTCELLPIFLGQEKVLVTGEAAGFIYLNCEGISAAMDSGYRCGKAIAQALRSNGSSARDLYGEACRDILQHMDRCMSQMHFLA</sequence>
<dbReference type="RefSeq" id="WP_012647528.1">
    <property type="nucleotide sequence ID" value="NC_011979.1"/>
</dbReference>
<dbReference type="KEGG" id="geo:Geob_2446"/>
<dbReference type="STRING" id="316067.Geob_2446"/>
<dbReference type="Proteomes" id="UP000007721">
    <property type="component" value="Chromosome"/>
</dbReference>
<dbReference type="PANTHER" id="PTHR42685:SF22">
    <property type="entry name" value="CONDITIONED MEDIUM FACTOR RECEPTOR 1"/>
    <property type="match status" value="1"/>
</dbReference>
<dbReference type="EMBL" id="CP001390">
    <property type="protein sequence ID" value="ACM20799.1"/>
    <property type="molecule type" value="Genomic_DNA"/>
</dbReference>
<dbReference type="OrthoDB" id="9799983at2"/>
<dbReference type="InterPro" id="IPR036188">
    <property type="entry name" value="FAD/NAD-bd_sf"/>
</dbReference>
<organism evidence="2 3">
    <name type="scientific">Geotalea daltonii (strain DSM 22248 / JCM 15807 / FRC-32)</name>
    <name type="common">Geobacter daltonii</name>
    <dbReference type="NCBI Taxonomy" id="316067"/>
    <lineage>
        <taxon>Bacteria</taxon>
        <taxon>Pseudomonadati</taxon>
        <taxon>Thermodesulfobacteriota</taxon>
        <taxon>Desulfuromonadia</taxon>
        <taxon>Geobacterales</taxon>
        <taxon>Geobacteraceae</taxon>
        <taxon>Geotalea</taxon>
    </lineage>
</organism>
<dbReference type="InterPro" id="IPR050407">
    <property type="entry name" value="Geranylgeranyl_reductase"/>
</dbReference>
<keyword evidence="3" id="KW-1185">Reference proteome</keyword>
<evidence type="ECO:0000313" key="3">
    <source>
        <dbReference type="Proteomes" id="UP000007721"/>
    </source>
</evidence>
<reference evidence="2 3" key="1">
    <citation type="submission" date="2009-01" db="EMBL/GenBank/DDBJ databases">
        <title>Complete sequence of Geobacter sp. FRC-32.</title>
        <authorList>
            <consortium name="US DOE Joint Genome Institute"/>
            <person name="Lucas S."/>
            <person name="Copeland A."/>
            <person name="Lapidus A."/>
            <person name="Glavina del Rio T."/>
            <person name="Dalin E."/>
            <person name="Tice H."/>
            <person name="Bruce D."/>
            <person name="Goodwin L."/>
            <person name="Pitluck S."/>
            <person name="Saunders E."/>
            <person name="Brettin T."/>
            <person name="Detter J.C."/>
            <person name="Han C."/>
            <person name="Larimer F."/>
            <person name="Land M."/>
            <person name="Hauser L."/>
            <person name="Kyrpides N."/>
            <person name="Ovchinnikova G."/>
            <person name="Kostka J."/>
            <person name="Richardson P."/>
        </authorList>
    </citation>
    <scope>NUCLEOTIDE SEQUENCE [LARGE SCALE GENOMIC DNA]</scope>
    <source>
        <strain evidence="3">DSM 22248 / JCM 15807 / FRC-32</strain>
    </source>
</reference>
<dbReference type="GO" id="GO:0071949">
    <property type="term" value="F:FAD binding"/>
    <property type="evidence" value="ECO:0007669"/>
    <property type="project" value="InterPro"/>
</dbReference>
<proteinExistence type="predicted"/>
<protein>
    <submittedName>
        <fullName evidence="2">Oxidoreductase, geranylgeranyl reductase family</fullName>
    </submittedName>
</protein>
<dbReference type="PRINTS" id="PR00420">
    <property type="entry name" value="RNGMNOXGNASE"/>
</dbReference>
<dbReference type="Pfam" id="PF01494">
    <property type="entry name" value="FAD_binding_3"/>
    <property type="match status" value="1"/>
</dbReference>
<evidence type="ECO:0000313" key="2">
    <source>
        <dbReference type="EMBL" id="ACM20799.1"/>
    </source>
</evidence>
<feature type="domain" description="FAD-binding" evidence="1">
    <location>
        <begin position="4"/>
        <end position="191"/>
    </location>
</feature>
<gene>
    <name evidence="2" type="ordered locus">Geob_2446</name>
</gene>
<dbReference type="eggNOG" id="COG0644">
    <property type="taxonomic scope" value="Bacteria"/>
</dbReference>
<evidence type="ECO:0000259" key="1">
    <source>
        <dbReference type="Pfam" id="PF01494"/>
    </source>
</evidence>
<dbReference type="Gene3D" id="3.50.50.60">
    <property type="entry name" value="FAD/NAD(P)-binding domain"/>
    <property type="match status" value="1"/>
</dbReference>
<dbReference type="InterPro" id="IPR002938">
    <property type="entry name" value="FAD-bd"/>
</dbReference>
<dbReference type="AlphaFoldDB" id="B9M019"/>
<dbReference type="PANTHER" id="PTHR42685">
    <property type="entry name" value="GERANYLGERANYL DIPHOSPHATE REDUCTASE"/>
    <property type="match status" value="1"/>
</dbReference>
<name>B9M019_GEODF</name>
<dbReference type="HOGENOM" id="CLU_024648_1_1_7"/>
<dbReference type="SUPFAM" id="SSF51905">
    <property type="entry name" value="FAD/NAD(P)-binding domain"/>
    <property type="match status" value="1"/>
</dbReference>